<dbReference type="EMBL" id="JBFOLJ010000007">
    <property type="protein sequence ID" value="KAL2521908.1"/>
    <property type="molecule type" value="Genomic_DNA"/>
</dbReference>
<evidence type="ECO:0000313" key="2">
    <source>
        <dbReference type="Proteomes" id="UP001604277"/>
    </source>
</evidence>
<comment type="caution">
    <text evidence="1">The sequence shown here is derived from an EMBL/GenBank/DDBJ whole genome shotgun (WGS) entry which is preliminary data.</text>
</comment>
<proteinExistence type="predicted"/>
<name>A0ABD1UA63_9LAMI</name>
<reference evidence="2" key="1">
    <citation type="submission" date="2024-07" db="EMBL/GenBank/DDBJ databases">
        <title>Two chromosome-level genome assemblies of Korean endemic species Abeliophyllum distichum and Forsythia ovata (Oleaceae).</title>
        <authorList>
            <person name="Jang H."/>
        </authorList>
    </citation>
    <scope>NUCLEOTIDE SEQUENCE [LARGE SCALE GENOMIC DNA]</scope>
</reference>
<keyword evidence="2" id="KW-1185">Reference proteome</keyword>
<dbReference type="AlphaFoldDB" id="A0ABD1UA63"/>
<protein>
    <submittedName>
        <fullName evidence="1">Uncharacterized protein</fullName>
    </submittedName>
</protein>
<evidence type="ECO:0000313" key="1">
    <source>
        <dbReference type="EMBL" id="KAL2521908.1"/>
    </source>
</evidence>
<organism evidence="1 2">
    <name type="scientific">Forsythia ovata</name>
    <dbReference type="NCBI Taxonomy" id="205694"/>
    <lineage>
        <taxon>Eukaryota</taxon>
        <taxon>Viridiplantae</taxon>
        <taxon>Streptophyta</taxon>
        <taxon>Embryophyta</taxon>
        <taxon>Tracheophyta</taxon>
        <taxon>Spermatophyta</taxon>
        <taxon>Magnoliopsida</taxon>
        <taxon>eudicotyledons</taxon>
        <taxon>Gunneridae</taxon>
        <taxon>Pentapetalae</taxon>
        <taxon>asterids</taxon>
        <taxon>lamiids</taxon>
        <taxon>Lamiales</taxon>
        <taxon>Oleaceae</taxon>
        <taxon>Forsythieae</taxon>
        <taxon>Forsythia</taxon>
    </lineage>
</organism>
<sequence>MDIRDYGTLEDDLIFFTRIRNHSQSPSPNQIFRFQAPGDQGQLHAHAFSHRTPPPRRFSNQHLSAAVQDFRFSHLPSSFFIQRVPLPQLLPSADECRCRPDSRSRSSDYTNTLINHPYFNKKSYVALMFR</sequence>
<dbReference type="Proteomes" id="UP001604277">
    <property type="component" value="Unassembled WGS sequence"/>
</dbReference>
<gene>
    <name evidence="1" type="ORF">Fot_25831</name>
</gene>
<accession>A0ABD1UA63</accession>